<keyword evidence="13" id="KW-1185">Reference proteome</keyword>
<gene>
    <name evidence="12" type="ORF">QR680_003787</name>
</gene>
<evidence type="ECO:0000256" key="4">
    <source>
        <dbReference type="ARBA" id="ARBA00022692"/>
    </source>
</evidence>
<protein>
    <submittedName>
        <fullName evidence="12">Uncharacterized protein</fullName>
    </submittedName>
</protein>
<evidence type="ECO:0000256" key="6">
    <source>
        <dbReference type="ARBA" id="ARBA00022792"/>
    </source>
</evidence>
<feature type="repeat" description="Solcar" evidence="10">
    <location>
        <begin position="220"/>
        <end position="301"/>
    </location>
</feature>
<evidence type="ECO:0000313" key="12">
    <source>
        <dbReference type="EMBL" id="KAK0408126.1"/>
    </source>
</evidence>
<dbReference type="InterPro" id="IPR018108">
    <property type="entry name" value="MCP_transmembrane"/>
</dbReference>
<name>A0AA39HLJ7_9BILA</name>
<organism evidence="12 13">
    <name type="scientific">Steinernema hermaphroditum</name>
    <dbReference type="NCBI Taxonomy" id="289476"/>
    <lineage>
        <taxon>Eukaryota</taxon>
        <taxon>Metazoa</taxon>
        <taxon>Ecdysozoa</taxon>
        <taxon>Nematoda</taxon>
        <taxon>Chromadorea</taxon>
        <taxon>Rhabditida</taxon>
        <taxon>Tylenchina</taxon>
        <taxon>Panagrolaimomorpha</taxon>
        <taxon>Strongyloidoidea</taxon>
        <taxon>Steinernematidae</taxon>
        <taxon>Steinernema</taxon>
    </lineage>
</organism>
<dbReference type="PROSITE" id="PS50920">
    <property type="entry name" value="SOLCAR"/>
    <property type="match status" value="3"/>
</dbReference>
<evidence type="ECO:0000256" key="8">
    <source>
        <dbReference type="ARBA" id="ARBA00023128"/>
    </source>
</evidence>
<evidence type="ECO:0000256" key="11">
    <source>
        <dbReference type="RuleBase" id="RU000488"/>
    </source>
</evidence>
<evidence type="ECO:0000256" key="5">
    <source>
        <dbReference type="ARBA" id="ARBA00022737"/>
    </source>
</evidence>
<dbReference type="InterPro" id="IPR049562">
    <property type="entry name" value="SLC25A33/36-like"/>
</dbReference>
<keyword evidence="7" id="KW-1133">Transmembrane helix</keyword>
<evidence type="ECO:0000256" key="7">
    <source>
        <dbReference type="ARBA" id="ARBA00022989"/>
    </source>
</evidence>
<dbReference type="AlphaFoldDB" id="A0AA39HLJ7"/>
<evidence type="ECO:0000256" key="2">
    <source>
        <dbReference type="ARBA" id="ARBA00006375"/>
    </source>
</evidence>
<keyword evidence="6" id="KW-0999">Mitochondrion inner membrane</keyword>
<evidence type="ECO:0000256" key="9">
    <source>
        <dbReference type="ARBA" id="ARBA00023136"/>
    </source>
</evidence>
<feature type="repeat" description="Solcar" evidence="10">
    <location>
        <begin position="20"/>
        <end position="112"/>
    </location>
</feature>
<dbReference type="Pfam" id="PF00153">
    <property type="entry name" value="Mito_carr"/>
    <property type="match status" value="3"/>
</dbReference>
<evidence type="ECO:0000256" key="10">
    <source>
        <dbReference type="PROSITE-ProRule" id="PRU00282"/>
    </source>
</evidence>
<dbReference type="GO" id="GO:0005743">
    <property type="term" value="C:mitochondrial inner membrane"/>
    <property type="evidence" value="ECO:0007669"/>
    <property type="project" value="UniProtKB-SubCell"/>
</dbReference>
<dbReference type="EMBL" id="JAUCMV010000003">
    <property type="protein sequence ID" value="KAK0408126.1"/>
    <property type="molecule type" value="Genomic_DNA"/>
</dbReference>
<reference evidence="12" key="1">
    <citation type="submission" date="2023-06" db="EMBL/GenBank/DDBJ databases">
        <title>Genomic analysis of the entomopathogenic nematode Steinernema hermaphroditum.</title>
        <authorList>
            <person name="Schwarz E.M."/>
            <person name="Heppert J.K."/>
            <person name="Baniya A."/>
            <person name="Schwartz H.T."/>
            <person name="Tan C.-H."/>
            <person name="Antoshechkin I."/>
            <person name="Sternberg P.W."/>
            <person name="Goodrich-Blair H."/>
            <person name="Dillman A.R."/>
        </authorList>
    </citation>
    <scope>NUCLEOTIDE SEQUENCE</scope>
    <source>
        <strain evidence="12">PS9179</strain>
        <tissue evidence="12">Whole animal</tissue>
    </source>
</reference>
<dbReference type="PANTHER" id="PTHR45829:SF4">
    <property type="entry name" value="MITOCHONDRIAL CARRIER PROTEIN RIM2"/>
    <property type="match status" value="1"/>
</dbReference>
<keyword evidence="9 10" id="KW-0472">Membrane</keyword>
<evidence type="ECO:0000256" key="3">
    <source>
        <dbReference type="ARBA" id="ARBA00022448"/>
    </source>
</evidence>
<dbReference type="Proteomes" id="UP001175271">
    <property type="component" value="Unassembled WGS sequence"/>
</dbReference>
<proteinExistence type="inferred from homology"/>
<keyword evidence="5" id="KW-0677">Repeat</keyword>
<dbReference type="PANTHER" id="PTHR45829">
    <property type="entry name" value="MITOCHONDRIAL CARRIER PROTEIN RIM2"/>
    <property type="match status" value="1"/>
</dbReference>
<evidence type="ECO:0000313" key="13">
    <source>
        <dbReference type="Proteomes" id="UP001175271"/>
    </source>
</evidence>
<feature type="repeat" description="Solcar" evidence="10">
    <location>
        <begin position="122"/>
        <end position="204"/>
    </location>
</feature>
<comment type="subcellular location">
    <subcellularLocation>
        <location evidence="1">Mitochondrion inner membrane</location>
        <topology evidence="1">Multi-pass membrane protein</topology>
    </subcellularLocation>
</comment>
<dbReference type="GO" id="GO:1990519">
    <property type="term" value="P:pyrimidine nucleotide import into mitochondrion"/>
    <property type="evidence" value="ECO:0007669"/>
    <property type="project" value="TreeGrafter"/>
</dbReference>
<comment type="similarity">
    <text evidence="2 11">Belongs to the mitochondrial carrier (TC 2.A.29) family.</text>
</comment>
<accession>A0AA39HLJ7</accession>
<keyword evidence="3 11" id="KW-0813">Transport</keyword>
<dbReference type="Gene3D" id="1.50.40.10">
    <property type="entry name" value="Mitochondrial carrier domain"/>
    <property type="match status" value="1"/>
</dbReference>
<evidence type="ECO:0000256" key="1">
    <source>
        <dbReference type="ARBA" id="ARBA00004448"/>
    </source>
</evidence>
<sequence>MPLFSRLSDGFRIATGKKLHDMLSQFVGRAIHGCVDLKLAGQSSSRGRDGLIPSTSGLKTSISRRGSVFTHIAHIIEKEGIGALYKGTGPNLVGMAPSKAVYFCVYSSSKRFWNKHPAFTPDSPIVHMMSAGTGGFVTATVTNPIWLVKTRLQLHEGPISIGSCVRRVYQTEGIKAFYKGVVASYIGISETIIQFVLYEYFRKIVNERIGTERNSDKKPPNFISCMACGGAAKFLASIITYPHEVVRTRVREENAKGFFSTLCQLYREGYRSMYRGLAAQLMRTIPNTAITLSTYELVVYVLHQLKDS</sequence>
<comment type="caution">
    <text evidence="12">The sequence shown here is derived from an EMBL/GenBank/DDBJ whole genome shotgun (WGS) entry which is preliminary data.</text>
</comment>
<dbReference type="GO" id="GO:0015218">
    <property type="term" value="F:pyrimidine nucleotide transmembrane transporter activity"/>
    <property type="evidence" value="ECO:0007669"/>
    <property type="project" value="InterPro"/>
</dbReference>
<dbReference type="SUPFAM" id="SSF103506">
    <property type="entry name" value="Mitochondrial carrier"/>
    <property type="match status" value="1"/>
</dbReference>
<keyword evidence="8" id="KW-0496">Mitochondrion</keyword>
<dbReference type="InterPro" id="IPR023395">
    <property type="entry name" value="MCP_dom_sf"/>
</dbReference>
<keyword evidence="4 10" id="KW-0812">Transmembrane</keyword>